<feature type="signal peptide" evidence="2">
    <location>
        <begin position="1"/>
        <end position="25"/>
    </location>
</feature>
<feature type="chain" id="PRO_5019120082" description="CARDB domain-containing protein" evidence="2">
    <location>
        <begin position="26"/>
        <end position="1054"/>
    </location>
</feature>
<feature type="domain" description="DUF8194" evidence="3">
    <location>
        <begin position="771"/>
        <end position="842"/>
    </location>
</feature>
<dbReference type="Gene3D" id="2.60.40.10">
    <property type="entry name" value="Immunoglobulins"/>
    <property type="match status" value="4"/>
</dbReference>
<evidence type="ECO:0000259" key="4">
    <source>
        <dbReference type="Pfam" id="PF26615"/>
    </source>
</evidence>
<proteinExistence type="predicted"/>
<feature type="compositionally biased region" description="Acidic residues" evidence="1">
    <location>
        <begin position="595"/>
        <end position="628"/>
    </location>
</feature>
<feature type="domain" description="DUF8195" evidence="4">
    <location>
        <begin position="904"/>
        <end position="1048"/>
    </location>
</feature>
<feature type="region of interest" description="Disordered" evidence="1">
    <location>
        <begin position="591"/>
        <end position="646"/>
    </location>
</feature>
<dbReference type="RefSeq" id="WP_128752083.1">
    <property type="nucleotide sequence ID" value="NZ_CP035282.1"/>
</dbReference>
<reference evidence="6" key="1">
    <citation type="submission" date="2019-01" db="EMBL/GenBank/DDBJ databases">
        <title>Draft genomes of a novel of Sporanaerobacter strains.</title>
        <authorList>
            <person name="Ma S."/>
        </authorList>
    </citation>
    <scope>NUCLEOTIDE SEQUENCE [LARGE SCALE GENOMIC DNA]</scope>
    <source>
        <strain evidence="6">NJN-17</strain>
    </source>
</reference>
<keyword evidence="2" id="KW-0732">Signal</keyword>
<organism evidence="5 6">
    <name type="scientific">Acidilutibacter cellobiosedens</name>
    <dbReference type="NCBI Taxonomy" id="2507161"/>
    <lineage>
        <taxon>Bacteria</taxon>
        <taxon>Bacillati</taxon>
        <taxon>Bacillota</taxon>
        <taxon>Tissierellia</taxon>
        <taxon>Tissierellales</taxon>
        <taxon>Acidilutibacteraceae</taxon>
        <taxon>Acidilutibacter</taxon>
    </lineage>
</organism>
<evidence type="ECO:0000313" key="5">
    <source>
        <dbReference type="EMBL" id="QAT60950.1"/>
    </source>
</evidence>
<dbReference type="Pfam" id="PF26615">
    <property type="entry name" value="DUF8195"/>
    <property type="match status" value="1"/>
</dbReference>
<accession>A0A410QAE0</accession>
<dbReference type="KEGG" id="spoa:EQM13_04815"/>
<name>A0A410QAE0_9FIRM</name>
<dbReference type="EMBL" id="CP035282">
    <property type="protein sequence ID" value="QAT60950.1"/>
    <property type="molecule type" value="Genomic_DNA"/>
</dbReference>
<feature type="region of interest" description="Disordered" evidence="1">
    <location>
        <begin position="452"/>
        <end position="480"/>
    </location>
</feature>
<evidence type="ECO:0008006" key="7">
    <source>
        <dbReference type="Google" id="ProtNLM"/>
    </source>
</evidence>
<evidence type="ECO:0000256" key="2">
    <source>
        <dbReference type="SAM" id="SignalP"/>
    </source>
</evidence>
<dbReference type="AlphaFoldDB" id="A0A410QAE0"/>
<dbReference type="InterPro" id="IPR058507">
    <property type="entry name" value="DUF8194"/>
</dbReference>
<dbReference type="InterPro" id="IPR058508">
    <property type="entry name" value="DUF8195"/>
</dbReference>
<dbReference type="Pfam" id="PF26614">
    <property type="entry name" value="DUF8194"/>
    <property type="match status" value="1"/>
</dbReference>
<protein>
    <recommendedName>
        <fullName evidence="7">CARDB domain-containing protein</fullName>
    </recommendedName>
</protein>
<dbReference type="InterPro" id="IPR013783">
    <property type="entry name" value="Ig-like_fold"/>
</dbReference>
<dbReference type="OrthoDB" id="1788899at2"/>
<dbReference type="Proteomes" id="UP000287969">
    <property type="component" value="Chromosome"/>
</dbReference>
<evidence type="ECO:0000256" key="1">
    <source>
        <dbReference type="SAM" id="MobiDB-lite"/>
    </source>
</evidence>
<gene>
    <name evidence="5" type="ORF">EQM13_04815</name>
</gene>
<keyword evidence="6" id="KW-1185">Reference proteome</keyword>
<evidence type="ECO:0000259" key="3">
    <source>
        <dbReference type="Pfam" id="PF26614"/>
    </source>
</evidence>
<evidence type="ECO:0000313" key="6">
    <source>
        <dbReference type="Proteomes" id="UP000287969"/>
    </source>
</evidence>
<sequence>MKCKFIFVIPLMLVCCLLLSGKAFAAQISDIEISITSPIDSLKNESGMVAVEQFPAEIPIRVMAKTGNLTDIQLEYDGQSKKITPEYILTVESKEACGPYTITAKTDQNAVLTITANVIFQVKATYDTRYRIIGMNVKEIYEGETLLKSFKEPQRIDLVNANTVADYEQERIADWIGRYDGGTYNLKGSNVVEIYGFSSGKLYGTYDTDRDFESLTTRYGWTPKSLIAFETMRDTALSYQAPVKIDVEATWCDEKKQDVYGKITAQDKGVPELLYPYQTTSVTFTKDDILLSRNFIYMGLEWDYTPETEEFTDGESKTLTSVTQKIHYQIPTVDFCFKFKAQDGNDLSVVIRAPSTVYRGNNYTFTVIYMNSGNSPAYDVPLKGTVDDILVEEIPKVQDFSANISKTYTIKRTADTVANEIHLWANIGVPEGFIDGNLSNNTATAVIKVIDPEPESTPDQPDIPDKLDDPVNSPEEPPVPPKLCDLTASILVPRTVYEYEDYSYTVSFTNNSDVELKDVLLQGKNNDNILPEIPKTASFKPQETKSFTITGTAGDAGEVYRLWANVKAPEGFRDEKPTNNTAISSITVVKHTFDDPDDPENPDNPDDPDNPDNPDNPDEPDNPDDPSDPDNPSDTPDNPENPEVPPVVNLCDVWVNLSSPPTVYERDEYSFTVYFANSTDKELSDVGLNVTINGKIVSTIPPKANFKSFEKKAFLVTGIAGAKGVPIKLSAQVSPPKRYRDINTGNNQVSSEIMVLEHPYDLDVQRITPDEYKENQSVITTVKVSNKGSLDFAPGQNVTVLFQIPELSLSKRIDAVVMERDTWNVVSIRWDTPNVKADKDITLIAIINPEQLLGNEGTNDNNTYTQKAIIQNISYGEPEESRVLPDPPKRNEQPRVTWWEQRYENNKFIWREFYAELKVSTMLDYDTKAKGYLKSGYGYFIRVTATVSTNYDRSEMITAPQTAEVYLPEYHYETAIPLVKEGSQFTFKENPSSPFRYRKQYIPVWFPDNKDYIVQLLVTDVHTPGGTLSKWITGGQLKINVVDSMYSDDVTTGN</sequence>